<dbReference type="InterPro" id="IPR039131">
    <property type="entry name" value="NDUFAF1"/>
</dbReference>
<comment type="caution">
    <text evidence="3">The sequence shown here is derived from an EMBL/GenBank/DDBJ whole genome shotgun (WGS) entry which is preliminary data.</text>
</comment>
<dbReference type="InterPro" id="IPR013857">
    <property type="entry name" value="NADH-UbQ_OxRdtase-assoc_prot30"/>
</dbReference>
<evidence type="ECO:0000256" key="1">
    <source>
        <dbReference type="ARBA" id="ARBA00007884"/>
    </source>
</evidence>
<dbReference type="Pfam" id="PF08547">
    <property type="entry name" value="CIA30"/>
    <property type="match status" value="1"/>
</dbReference>
<keyword evidence="4" id="KW-1185">Reference proteome</keyword>
<proteinExistence type="inferred from homology"/>
<comment type="similarity">
    <text evidence="1">Belongs to the CIA30 family.</text>
</comment>
<feature type="non-terminal residue" evidence="3">
    <location>
        <position position="1"/>
    </location>
</feature>
<dbReference type="GO" id="GO:0051082">
    <property type="term" value="F:unfolded protein binding"/>
    <property type="evidence" value="ECO:0007669"/>
    <property type="project" value="TreeGrafter"/>
</dbReference>
<dbReference type="InterPro" id="IPR008979">
    <property type="entry name" value="Galactose-bd-like_sf"/>
</dbReference>
<gene>
    <name evidence="3" type="ORF">IQ249_21295</name>
</gene>
<name>A0A8J7DZF0_9CYAN</name>
<dbReference type="EMBL" id="JADEWZ010000046">
    <property type="protein sequence ID" value="MBE9118431.1"/>
    <property type="molecule type" value="Genomic_DNA"/>
</dbReference>
<reference evidence="3" key="1">
    <citation type="submission" date="2020-10" db="EMBL/GenBank/DDBJ databases">
        <authorList>
            <person name="Castelo-Branco R."/>
            <person name="Eusebio N."/>
            <person name="Adriana R."/>
            <person name="Vieira A."/>
            <person name="Brugerolle De Fraissinette N."/>
            <person name="Rezende De Castro R."/>
            <person name="Schneider M.P."/>
            <person name="Vasconcelos V."/>
            <person name="Leao P.N."/>
        </authorList>
    </citation>
    <scope>NUCLEOTIDE SEQUENCE</scope>
    <source>
        <strain evidence="3">LEGE 07157</strain>
    </source>
</reference>
<dbReference type="PANTHER" id="PTHR13194">
    <property type="entry name" value="COMPLEX I INTERMEDIATE-ASSOCIATED PROTEIN 30"/>
    <property type="match status" value="1"/>
</dbReference>
<dbReference type="Proteomes" id="UP000654482">
    <property type="component" value="Unassembled WGS sequence"/>
</dbReference>
<protein>
    <submittedName>
        <fullName evidence="3">CIA30 family protein</fullName>
    </submittedName>
</protein>
<dbReference type="AlphaFoldDB" id="A0A8J7DZF0"/>
<feature type="domain" description="NADH:ubiquinone oxidoreductase intermediate-associated protein 30" evidence="2">
    <location>
        <begin position="7"/>
        <end position="171"/>
    </location>
</feature>
<evidence type="ECO:0000313" key="3">
    <source>
        <dbReference type="EMBL" id="MBE9118431.1"/>
    </source>
</evidence>
<dbReference type="SUPFAM" id="SSF49785">
    <property type="entry name" value="Galactose-binding domain-like"/>
    <property type="match status" value="1"/>
</dbReference>
<dbReference type="GO" id="GO:0010257">
    <property type="term" value="P:NADH dehydrogenase complex assembly"/>
    <property type="evidence" value="ECO:0007669"/>
    <property type="project" value="TreeGrafter"/>
</dbReference>
<sequence length="217" mass="23586">PPTLTLFDFTRPTEELKALWGAVDDVVMGGVSESNLQLTDNAALFSGIVSTANSGGFASVRHRNFDPPLDLSEYDGIQLRVKGDGLRYKFILRCEGKWDGVSYCYSFDTAANAWLDVFVPFADLIPTFRAKTVGDAGKFDASRTYAMQLMLSKFEYDGALNPQFSPGSFSLFVESIKAYGGNPKPQFLFVSSAGVARLGSGSEVIEEICLKAVQGNT</sequence>
<evidence type="ECO:0000313" key="4">
    <source>
        <dbReference type="Proteomes" id="UP000654482"/>
    </source>
</evidence>
<dbReference type="PANTHER" id="PTHR13194:SF19">
    <property type="entry name" value="NAD(P)-BINDING ROSSMANN-FOLD SUPERFAMILY PROTEIN"/>
    <property type="match status" value="1"/>
</dbReference>
<organism evidence="3 4">
    <name type="scientific">Lusitaniella coriacea LEGE 07157</name>
    <dbReference type="NCBI Taxonomy" id="945747"/>
    <lineage>
        <taxon>Bacteria</taxon>
        <taxon>Bacillati</taxon>
        <taxon>Cyanobacteriota</taxon>
        <taxon>Cyanophyceae</taxon>
        <taxon>Spirulinales</taxon>
        <taxon>Lusitaniellaceae</taxon>
        <taxon>Lusitaniella</taxon>
    </lineage>
</organism>
<accession>A0A8J7DZF0</accession>
<dbReference type="RefSeq" id="WP_194031515.1">
    <property type="nucleotide sequence ID" value="NZ_JADEWZ010000046.1"/>
</dbReference>
<evidence type="ECO:0000259" key="2">
    <source>
        <dbReference type="Pfam" id="PF08547"/>
    </source>
</evidence>